<gene>
    <name evidence="1" type="ORF">HPB48_027099</name>
</gene>
<name>A0A9J6HCE4_HAELO</name>
<dbReference type="InterPro" id="IPR036691">
    <property type="entry name" value="Endo/exonu/phosph_ase_sf"/>
</dbReference>
<protein>
    <recommendedName>
        <fullName evidence="3">Endonuclease/exonuclease/phosphatase domain-containing protein</fullName>
    </recommendedName>
</protein>
<comment type="caution">
    <text evidence="1">The sequence shown here is derived from an EMBL/GenBank/DDBJ whole genome shotgun (WGS) entry which is preliminary data.</text>
</comment>
<dbReference type="VEuPathDB" id="VectorBase:HLOH_064807"/>
<organism evidence="1 2">
    <name type="scientific">Haemaphysalis longicornis</name>
    <name type="common">Bush tick</name>
    <dbReference type="NCBI Taxonomy" id="44386"/>
    <lineage>
        <taxon>Eukaryota</taxon>
        <taxon>Metazoa</taxon>
        <taxon>Ecdysozoa</taxon>
        <taxon>Arthropoda</taxon>
        <taxon>Chelicerata</taxon>
        <taxon>Arachnida</taxon>
        <taxon>Acari</taxon>
        <taxon>Parasitiformes</taxon>
        <taxon>Ixodida</taxon>
        <taxon>Ixodoidea</taxon>
        <taxon>Ixodidae</taxon>
        <taxon>Haemaphysalinae</taxon>
        <taxon>Haemaphysalis</taxon>
    </lineage>
</organism>
<evidence type="ECO:0000313" key="1">
    <source>
        <dbReference type="EMBL" id="KAH9385060.1"/>
    </source>
</evidence>
<evidence type="ECO:0000313" key="2">
    <source>
        <dbReference type="Proteomes" id="UP000821853"/>
    </source>
</evidence>
<sequence length="373" mass="41049">MNPGTAVIVWQWNCRGLEGKSTVPQQYIENSEQEPDILLLQETLSKTRPLHGYRTIWSTKEDSRDLCVMTKKTHTELEIELKNVATDHAFVEVVIGKKAKKKESIHVLNIYSNPSKRKQLFRSLFRKASAEAKGAKLLFLLALGSGVNVPGGAPVSDKASSAALDLRACADSSTTEPATAFYAQSINAPISALPRCLRDDAQCPVSLLSSTPRLVLIIGNVLSATMPTFSDDYIRTGPTCCLFSGNGRDAEMQPLQDPFCFVLQVGTAPSYHGSRSNNLCLLLFLCPPVLCMIICDCMDTMRLLVICGDVEPNPGPNKQISCNLLSEEPATVVKAINEHTDSRHDELKHMLDDLKSSQVKLEKTCSRHHHETN</sequence>
<dbReference type="AlphaFoldDB" id="A0A9J6HCE4"/>
<reference evidence="1 2" key="1">
    <citation type="journal article" date="2020" name="Cell">
        <title>Large-Scale Comparative Analyses of Tick Genomes Elucidate Their Genetic Diversity and Vector Capacities.</title>
        <authorList>
            <consortium name="Tick Genome and Microbiome Consortium (TIGMIC)"/>
            <person name="Jia N."/>
            <person name="Wang J."/>
            <person name="Shi W."/>
            <person name="Du L."/>
            <person name="Sun Y."/>
            <person name="Zhan W."/>
            <person name="Jiang J.F."/>
            <person name="Wang Q."/>
            <person name="Zhang B."/>
            <person name="Ji P."/>
            <person name="Bell-Sakyi L."/>
            <person name="Cui X.M."/>
            <person name="Yuan T.T."/>
            <person name="Jiang B.G."/>
            <person name="Yang W.F."/>
            <person name="Lam T.T."/>
            <person name="Chang Q.C."/>
            <person name="Ding S.J."/>
            <person name="Wang X.J."/>
            <person name="Zhu J.G."/>
            <person name="Ruan X.D."/>
            <person name="Zhao L."/>
            <person name="Wei J.T."/>
            <person name="Ye R.Z."/>
            <person name="Que T.C."/>
            <person name="Du C.H."/>
            <person name="Zhou Y.H."/>
            <person name="Cheng J.X."/>
            <person name="Dai P.F."/>
            <person name="Guo W.B."/>
            <person name="Han X.H."/>
            <person name="Huang E.J."/>
            <person name="Li L.F."/>
            <person name="Wei W."/>
            <person name="Gao Y.C."/>
            <person name="Liu J.Z."/>
            <person name="Shao H.Z."/>
            <person name="Wang X."/>
            <person name="Wang C.C."/>
            <person name="Yang T.C."/>
            <person name="Huo Q.B."/>
            <person name="Li W."/>
            <person name="Chen H.Y."/>
            <person name="Chen S.E."/>
            <person name="Zhou L.G."/>
            <person name="Ni X.B."/>
            <person name="Tian J.H."/>
            <person name="Sheng Y."/>
            <person name="Liu T."/>
            <person name="Pan Y.S."/>
            <person name="Xia L.Y."/>
            <person name="Li J."/>
            <person name="Zhao F."/>
            <person name="Cao W.C."/>
        </authorList>
    </citation>
    <scope>NUCLEOTIDE SEQUENCE [LARGE SCALE GENOMIC DNA]</scope>
    <source>
        <strain evidence="1">HaeL-2018</strain>
    </source>
</reference>
<dbReference type="Proteomes" id="UP000821853">
    <property type="component" value="Unassembled WGS sequence"/>
</dbReference>
<keyword evidence="2" id="KW-1185">Reference proteome</keyword>
<accession>A0A9J6HCE4</accession>
<proteinExistence type="predicted"/>
<dbReference type="SUPFAM" id="SSF56219">
    <property type="entry name" value="DNase I-like"/>
    <property type="match status" value="1"/>
</dbReference>
<dbReference type="EMBL" id="JABSTR010003796">
    <property type="protein sequence ID" value="KAH9385060.1"/>
    <property type="molecule type" value="Genomic_DNA"/>
</dbReference>
<dbReference type="Gene3D" id="3.60.10.10">
    <property type="entry name" value="Endonuclease/exonuclease/phosphatase"/>
    <property type="match status" value="1"/>
</dbReference>
<evidence type="ECO:0008006" key="3">
    <source>
        <dbReference type="Google" id="ProtNLM"/>
    </source>
</evidence>